<name>A0ABN6PUR3_9BURK</name>
<dbReference type="Proteomes" id="UP001057498">
    <property type="component" value="Chromosome"/>
</dbReference>
<keyword evidence="2" id="KW-1185">Reference proteome</keyword>
<proteinExistence type="predicted"/>
<dbReference type="InterPro" id="IPR029060">
    <property type="entry name" value="PIN-like_dom_sf"/>
</dbReference>
<protein>
    <submittedName>
        <fullName evidence="1">Ribonuclease VapC</fullName>
    </submittedName>
</protein>
<sequence>MLTWLDAQLVGSLFLTTISWAEPLSGVAALPLGRRRTDLHRALTQQVRPLFEDRVLDFDTAAKAAGNPIGFADGAIAAIAAARGFTIATRNVRDFHGTGVRVVNPWG</sequence>
<dbReference type="Gene3D" id="3.40.50.1010">
    <property type="entry name" value="5'-nuclease"/>
    <property type="match status" value="1"/>
</dbReference>
<dbReference type="EMBL" id="AP025730">
    <property type="protein sequence ID" value="BDI08192.1"/>
    <property type="molecule type" value="Genomic_DNA"/>
</dbReference>
<organism evidence="1 2">
    <name type="scientific">Sphaerotilus microaerophilus</name>
    <dbReference type="NCBI Taxonomy" id="2914710"/>
    <lineage>
        <taxon>Bacteria</taxon>
        <taxon>Pseudomonadati</taxon>
        <taxon>Pseudomonadota</taxon>
        <taxon>Betaproteobacteria</taxon>
        <taxon>Burkholderiales</taxon>
        <taxon>Sphaerotilaceae</taxon>
        <taxon>Sphaerotilus</taxon>
    </lineage>
</organism>
<evidence type="ECO:0000313" key="1">
    <source>
        <dbReference type="EMBL" id="BDI08192.1"/>
    </source>
</evidence>
<reference evidence="1" key="1">
    <citation type="submission" date="2022-04" db="EMBL/GenBank/DDBJ databases">
        <title>Whole genome sequence of Sphaerotilus sp. FB-5.</title>
        <authorList>
            <person name="Takeda M."/>
            <person name="Narihara S."/>
            <person name="Akimoto M."/>
            <person name="Akimoto R."/>
            <person name="Nishiyashiki S."/>
            <person name="Murakami T."/>
        </authorList>
    </citation>
    <scope>NUCLEOTIDE SEQUENCE</scope>
    <source>
        <strain evidence="1">FB-5</strain>
    </source>
</reference>
<dbReference type="SUPFAM" id="SSF88723">
    <property type="entry name" value="PIN domain-like"/>
    <property type="match status" value="1"/>
</dbReference>
<evidence type="ECO:0000313" key="2">
    <source>
        <dbReference type="Proteomes" id="UP001057498"/>
    </source>
</evidence>
<gene>
    <name evidence="1" type="primary">vapC_11</name>
    <name evidence="1" type="ORF">CATMQ487_51620</name>
</gene>
<accession>A0ABN6PUR3</accession>